<proteinExistence type="predicted"/>
<reference evidence="1" key="1">
    <citation type="journal article" date="2020" name="Stud. Mycol.">
        <title>101 Dothideomycetes genomes: a test case for predicting lifestyles and emergence of pathogens.</title>
        <authorList>
            <person name="Haridas S."/>
            <person name="Albert R."/>
            <person name="Binder M."/>
            <person name="Bloem J."/>
            <person name="Labutti K."/>
            <person name="Salamov A."/>
            <person name="Andreopoulos B."/>
            <person name="Baker S."/>
            <person name="Barry K."/>
            <person name="Bills G."/>
            <person name="Bluhm B."/>
            <person name="Cannon C."/>
            <person name="Castanera R."/>
            <person name="Culley D."/>
            <person name="Daum C."/>
            <person name="Ezra D."/>
            <person name="Gonzalez J."/>
            <person name="Henrissat B."/>
            <person name="Kuo A."/>
            <person name="Liang C."/>
            <person name="Lipzen A."/>
            <person name="Lutzoni F."/>
            <person name="Magnuson J."/>
            <person name="Mondo S."/>
            <person name="Nolan M."/>
            <person name="Ohm R."/>
            <person name="Pangilinan J."/>
            <person name="Park H.-J."/>
            <person name="Ramirez L."/>
            <person name="Alfaro M."/>
            <person name="Sun H."/>
            <person name="Tritt A."/>
            <person name="Yoshinaga Y."/>
            <person name="Zwiers L.-H."/>
            <person name="Turgeon B."/>
            <person name="Goodwin S."/>
            <person name="Spatafora J."/>
            <person name="Crous P."/>
            <person name="Grigoriev I."/>
        </authorList>
    </citation>
    <scope>NUCLEOTIDE SEQUENCE</scope>
    <source>
        <strain evidence="1">CBS 113979</strain>
    </source>
</reference>
<dbReference type="CDD" id="cd04301">
    <property type="entry name" value="NAT_SF"/>
    <property type="match status" value="1"/>
</dbReference>
<evidence type="ECO:0000313" key="1">
    <source>
        <dbReference type="EMBL" id="KAF1989719.1"/>
    </source>
</evidence>
<dbReference type="Proteomes" id="UP000800041">
    <property type="component" value="Unassembled WGS sequence"/>
</dbReference>
<dbReference type="PANTHER" id="PTHR20958">
    <property type="entry name" value="GLYCINE N-ACYLTRANSFERASE-LIKE PROTEIN"/>
    <property type="match status" value="1"/>
</dbReference>
<dbReference type="SUPFAM" id="SSF55729">
    <property type="entry name" value="Acyl-CoA N-acyltransferases (Nat)"/>
    <property type="match status" value="1"/>
</dbReference>
<dbReference type="InterPro" id="IPR016181">
    <property type="entry name" value="Acyl_CoA_acyltransferase"/>
</dbReference>
<sequence length="344" mass="37903">MTSSTYSHPSSGETLLPILHKHLPESLPLYRRLQFHHRSSSSYLLATFPPDSDVSATPQCFTIVYLDRSRRPETEAWIYSSKFSAVHHPASETLSKPVSSCPRCHWQLLSLLAHVRSVPTPPSVHPPSSLKQNDPYTTHLATPTLLLFGAVHRATAEDLHSPNLIPPSLPGLQNPYVKFLFHTKNLPRSVSTTLRPGLRWGQLRETAGDFQLVRSRTAIPRLEATMRQMVNVAVFPAEESSAPVAWGFLGPDASLSSLHVEPEYRGQGLAKAVTARLWGEMGAFDPSEGEEELGWLVHSDVERSNAASTGVQKSLGGTASCDCFWVRVDLGKVEEGFSVLQKGQ</sequence>
<evidence type="ECO:0000313" key="2">
    <source>
        <dbReference type="Proteomes" id="UP000800041"/>
    </source>
</evidence>
<dbReference type="PANTHER" id="PTHR20958:SF6">
    <property type="entry name" value="GLYCINE N-ACYLTRANSFERASE-LIKE PROTEIN"/>
    <property type="match status" value="1"/>
</dbReference>
<accession>A0A6G1H9N1</accession>
<keyword evidence="2" id="KW-1185">Reference proteome</keyword>
<protein>
    <recommendedName>
        <fullName evidence="3">FR47-like domain-containing protein</fullName>
    </recommendedName>
</protein>
<dbReference type="Gene3D" id="3.40.630.30">
    <property type="match status" value="1"/>
</dbReference>
<dbReference type="AlphaFoldDB" id="A0A6G1H9N1"/>
<evidence type="ECO:0008006" key="3">
    <source>
        <dbReference type="Google" id="ProtNLM"/>
    </source>
</evidence>
<name>A0A6G1H9N1_9PEZI</name>
<organism evidence="1 2">
    <name type="scientific">Aulographum hederae CBS 113979</name>
    <dbReference type="NCBI Taxonomy" id="1176131"/>
    <lineage>
        <taxon>Eukaryota</taxon>
        <taxon>Fungi</taxon>
        <taxon>Dikarya</taxon>
        <taxon>Ascomycota</taxon>
        <taxon>Pezizomycotina</taxon>
        <taxon>Dothideomycetes</taxon>
        <taxon>Pleosporomycetidae</taxon>
        <taxon>Aulographales</taxon>
        <taxon>Aulographaceae</taxon>
    </lineage>
</organism>
<dbReference type="EMBL" id="ML977144">
    <property type="protein sequence ID" value="KAF1989719.1"/>
    <property type="molecule type" value="Genomic_DNA"/>
</dbReference>
<gene>
    <name evidence="1" type="ORF">K402DRAFT_390686</name>
</gene>
<dbReference type="InterPro" id="IPR053225">
    <property type="entry name" value="Acyl-CoA_N-acyltransferase"/>
</dbReference>
<dbReference type="OrthoDB" id="61870at2759"/>